<proteinExistence type="inferred from homology"/>
<dbReference type="InterPro" id="IPR035874">
    <property type="entry name" value="IDS"/>
</dbReference>
<dbReference type="InterPro" id="IPR017850">
    <property type="entry name" value="Alkaline_phosphatase_core_sf"/>
</dbReference>
<evidence type="ECO:0000256" key="3">
    <source>
        <dbReference type="ARBA" id="ARBA00022723"/>
    </source>
</evidence>
<comment type="similarity">
    <text evidence="2">Belongs to the sulfatase family.</text>
</comment>
<reference evidence="9 10" key="1">
    <citation type="submission" date="2017-10" db="EMBL/GenBank/DDBJ databases">
        <title>The draft genome sequence of Lewinella nigricans NBRC 102662.</title>
        <authorList>
            <person name="Wang K."/>
        </authorList>
    </citation>
    <scope>NUCLEOTIDE SEQUENCE [LARGE SCALE GENOMIC DNA]</scope>
    <source>
        <strain evidence="9 10">NBRC 102662</strain>
    </source>
</reference>
<dbReference type="InterPro" id="IPR024607">
    <property type="entry name" value="Sulfatase_CS"/>
</dbReference>
<dbReference type="SUPFAM" id="SSF53649">
    <property type="entry name" value="Alkaline phosphatase-like"/>
    <property type="match status" value="1"/>
</dbReference>
<dbReference type="PROSITE" id="PS00149">
    <property type="entry name" value="SULFATASE_2"/>
    <property type="match status" value="1"/>
</dbReference>
<dbReference type="PROSITE" id="PS00523">
    <property type="entry name" value="SULFATASE_1"/>
    <property type="match status" value="1"/>
</dbReference>
<dbReference type="PANTHER" id="PTHR45953">
    <property type="entry name" value="IDURONATE 2-SULFATASE"/>
    <property type="match status" value="1"/>
</dbReference>
<evidence type="ECO:0000256" key="4">
    <source>
        <dbReference type="ARBA" id="ARBA00022729"/>
    </source>
</evidence>
<dbReference type="CDD" id="cd16030">
    <property type="entry name" value="iduronate-2-sulfatase"/>
    <property type="match status" value="1"/>
</dbReference>
<dbReference type="Proteomes" id="UP000223913">
    <property type="component" value="Unassembled WGS sequence"/>
</dbReference>
<sequence length="498" mass="55507">MKDLYILAIALSLLLLSACTSNDKAPSNSQAATRPNVLFIAVDDLNTWLGCLGGFSNTKTPNIDSLAARGVLFSNAHCQAPLCGPSRASIMTGLRPSTTGIYGMIPDNEVRSENPATRDIVFLPEYFRNNGYHTMGIGKLFHQHAPNGVFDESGGRVKGFGPLPEERFVWDGFGNSDRAIYGRTSTDWGAFPAVDSLMPDHQSADWVIERLARNYEQPFFMGLGFLRPHVPLYVPQKWFDLHPLEGITVAPYQADDLDDVPPVALQINDLPMMPSTEWAIASGEWKNIIQAYLACVSFVDHQIGRVMEALDNSAYADNTVIVLWSDHGYRLGEKGTFAKHALWEPATKAPLLFAAPNLPRGKVIDSPVEMLSIYPTLLELCGLPAYERNEGKSLLPLMRGESEPENPYAITTFGRHNHGIRSERFRYIQYEDGGAEFYDHRNDPHEWTNQIANPDYRQEIAQLKEFVPTINANWDSLSAYTFQPYFVAQKARMGGGGE</sequence>
<keyword evidence="4 7" id="KW-0732">Signal</keyword>
<dbReference type="PANTHER" id="PTHR45953:SF1">
    <property type="entry name" value="IDURONATE 2-SULFATASE"/>
    <property type="match status" value="1"/>
</dbReference>
<protein>
    <submittedName>
        <fullName evidence="9">Sulfatase</fullName>
    </submittedName>
</protein>
<organism evidence="9 10">
    <name type="scientific">Flavilitoribacter nigricans (strain ATCC 23147 / DSM 23189 / NBRC 102662 / NCIMB 1420 / SS-2)</name>
    <name type="common">Lewinella nigricans</name>
    <dbReference type="NCBI Taxonomy" id="1122177"/>
    <lineage>
        <taxon>Bacteria</taxon>
        <taxon>Pseudomonadati</taxon>
        <taxon>Bacteroidota</taxon>
        <taxon>Saprospiria</taxon>
        <taxon>Saprospirales</taxon>
        <taxon>Lewinellaceae</taxon>
        <taxon>Flavilitoribacter</taxon>
    </lineage>
</organism>
<dbReference type="AlphaFoldDB" id="A0A2D0N1X5"/>
<dbReference type="EMBL" id="PDUD01000041">
    <property type="protein sequence ID" value="PHN02388.1"/>
    <property type="molecule type" value="Genomic_DNA"/>
</dbReference>
<comment type="cofactor">
    <cofactor evidence="1">
        <name>Ca(2+)</name>
        <dbReference type="ChEBI" id="CHEBI:29108"/>
    </cofactor>
</comment>
<keyword evidence="10" id="KW-1185">Reference proteome</keyword>
<dbReference type="GO" id="GO:0004423">
    <property type="term" value="F:iduronate-2-sulfatase activity"/>
    <property type="evidence" value="ECO:0007669"/>
    <property type="project" value="InterPro"/>
</dbReference>
<evidence type="ECO:0000313" key="10">
    <source>
        <dbReference type="Proteomes" id="UP000223913"/>
    </source>
</evidence>
<evidence type="ECO:0000256" key="5">
    <source>
        <dbReference type="ARBA" id="ARBA00022801"/>
    </source>
</evidence>
<feature type="chain" id="PRO_5013333872" evidence="7">
    <location>
        <begin position="26"/>
        <end position="498"/>
    </location>
</feature>
<keyword evidence="3" id="KW-0479">Metal-binding</keyword>
<evidence type="ECO:0000313" key="9">
    <source>
        <dbReference type="EMBL" id="PHN02388.1"/>
    </source>
</evidence>
<name>A0A2D0N1X5_FLAN2</name>
<evidence type="ECO:0000256" key="1">
    <source>
        <dbReference type="ARBA" id="ARBA00001913"/>
    </source>
</evidence>
<dbReference type="OrthoDB" id="9763552at2"/>
<evidence type="ECO:0000259" key="8">
    <source>
        <dbReference type="Pfam" id="PF00884"/>
    </source>
</evidence>
<dbReference type="InterPro" id="IPR000917">
    <property type="entry name" value="Sulfatase_N"/>
</dbReference>
<dbReference type="RefSeq" id="WP_099154271.1">
    <property type="nucleotide sequence ID" value="NZ_PDUD01000041.1"/>
</dbReference>
<evidence type="ECO:0000256" key="2">
    <source>
        <dbReference type="ARBA" id="ARBA00008779"/>
    </source>
</evidence>
<evidence type="ECO:0000256" key="6">
    <source>
        <dbReference type="ARBA" id="ARBA00022837"/>
    </source>
</evidence>
<evidence type="ECO:0000256" key="7">
    <source>
        <dbReference type="SAM" id="SignalP"/>
    </source>
</evidence>
<dbReference type="Gene3D" id="3.40.720.10">
    <property type="entry name" value="Alkaline Phosphatase, subunit A"/>
    <property type="match status" value="1"/>
</dbReference>
<dbReference type="GO" id="GO:0005737">
    <property type="term" value="C:cytoplasm"/>
    <property type="evidence" value="ECO:0007669"/>
    <property type="project" value="TreeGrafter"/>
</dbReference>
<keyword evidence="6" id="KW-0106">Calcium</keyword>
<gene>
    <name evidence="9" type="ORF">CRP01_32615</name>
</gene>
<dbReference type="PROSITE" id="PS51257">
    <property type="entry name" value="PROKAR_LIPOPROTEIN"/>
    <property type="match status" value="1"/>
</dbReference>
<comment type="caution">
    <text evidence="9">The sequence shown here is derived from an EMBL/GenBank/DDBJ whole genome shotgun (WGS) entry which is preliminary data.</text>
</comment>
<feature type="domain" description="Sulfatase N-terminal" evidence="8">
    <location>
        <begin position="35"/>
        <end position="382"/>
    </location>
</feature>
<keyword evidence="5" id="KW-0378">Hydrolase</keyword>
<dbReference type="Pfam" id="PF00884">
    <property type="entry name" value="Sulfatase"/>
    <property type="match status" value="1"/>
</dbReference>
<dbReference type="GO" id="GO:0046872">
    <property type="term" value="F:metal ion binding"/>
    <property type="evidence" value="ECO:0007669"/>
    <property type="project" value="UniProtKB-KW"/>
</dbReference>
<accession>A0A2D0N1X5</accession>
<feature type="signal peptide" evidence="7">
    <location>
        <begin position="1"/>
        <end position="25"/>
    </location>
</feature>